<dbReference type="RefSeq" id="WP_096993346.1">
    <property type="nucleotide sequence ID" value="NZ_JBHSII010000011.1"/>
</dbReference>
<evidence type="ECO:0008006" key="3">
    <source>
        <dbReference type="Google" id="ProtNLM"/>
    </source>
</evidence>
<sequence>MKMNKAIVAIFVSVFLLTGASIINLDTSPTQQQFQASANVVKDTYESQLFTLSAYKQGHFGLRMYRQTQDPRYDAVVLNDLANVTSRVNEIAAEVTTPKAIRSYSLQRLNDYKQGKDERSQRRYEATKDQPEYFYMGLDLLRYLARLNEYGVVHKNDKQLRRILKQYNFEPVLTDPQMITAWAAQLANQAYWLKQIDEKDLVDEFIAAFRKTYPDSEDYRLSNQQFGNKLYGMTHIILADSGYYQRLVDEKEHQWIFDYFRKNIDDIILHTKEDIVAEVGLCFLLAGLDDDPVVAKTRKSIQEAIDQDKGMIPSVSGDFDFAYGEHRNVLAIMLLDWQTPKEGPSTVTVPQLFSTLPYGVKMKPTSI</sequence>
<dbReference type="InterPro" id="IPR021928">
    <property type="entry name" value="DUF3541"/>
</dbReference>
<dbReference type="EMBL" id="OANU01000022">
    <property type="protein sequence ID" value="SNX48144.1"/>
    <property type="molecule type" value="Genomic_DNA"/>
</dbReference>
<organism evidence="1 2">
    <name type="scientific">Vibrio thalassae</name>
    <dbReference type="NCBI Taxonomy" id="1243014"/>
    <lineage>
        <taxon>Bacteria</taxon>
        <taxon>Pseudomonadati</taxon>
        <taxon>Pseudomonadota</taxon>
        <taxon>Gammaproteobacteria</taxon>
        <taxon>Vibrionales</taxon>
        <taxon>Vibrionaceae</taxon>
        <taxon>Vibrio</taxon>
    </lineage>
</organism>
<dbReference type="Proteomes" id="UP000219336">
    <property type="component" value="Unassembled WGS sequence"/>
</dbReference>
<keyword evidence="2" id="KW-1185">Reference proteome</keyword>
<proteinExistence type="predicted"/>
<gene>
    <name evidence="1" type="ORF">VTH8203_01762</name>
</gene>
<dbReference type="AlphaFoldDB" id="A0A240EHJ4"/>
<evidence type="ECO:0000313" key="2">
    <source>
        <dbReference type="Proteomes" id="UP000219336"/>
    </source>
</evidence>
<dbReference type="OrthoDB" id="6080009at2"/>
<dbReference type="Pfam" id="PF12060">
    <property type="entry name" value="DUF3541"/>
    <property type="match status" value="1"/>
</dbReference>
<protein>
    <recommendedName>
        <fullName evidence="3">DUF3541 domain-containing protein</fullName>
    </recommendedName>
</protein>
<evidence type="ECO:0000313" key="1">
    <source>
        <dbReference type="EMBL" id="SNX48144.1"/>
    </source>
</evidence>
<name>A0A240EHJ4_9VIBR</name>
<accession>A0A240EHJ4</accession>
<reference evidence="2" key="1">
    <citation type="submission" date="2016-06" db="EMBL/GenBank/DDBJ databases">
        <authorList>
            <person name="Rodrigo-Torres L."/>
            <person name="Arahal R.D."/>
            <person name="Lucena T."/>
        </authorList>
    </citation>
    <scope>NUCLEOTIDE SEQUENCE [LARGE SCALE GENOMIC DNA]</scope>
    <source>
        <strain evidence="2">CECT8203</strain>
    </source>
</reference>